<protein>
    <submittedName>
        <fullName evidence="1">Uncharacterized protein</fullName>
    </submittedName>
</protein>
<gene>
    <name evidence="1" type="ORF">Patl1_09860</name>
</gene>
<name>A0ACC1A4N2_9ROSI</name>
<accession>A0ACC1A4N2</accession>
<sequence>MDVNSLANNKPYQATLNDRWDELKNMYNEGNARALSSPLSATRDTAFHLVAFNKSDKLLHCLLKIAKNDTMTKHKYLGKNDYGNTSLHEAAANENIKAIEPQPDASNLAGAIQGEIILETKPDASNMSGAFQGKILLVPKPDASNLPDSTQEETFNGEPDASILHIAIKGSHFAELKDKKGYTGLHLLATIPCTFKSGHGWATWINRVLYFCLPIGDDENGNSCLTTCLLIGDDADDEKPTRCLTTGIPIVYDVDDKKATSSNNIYKGWLILLGKICAPLRKICEEKRQHKLASKLTKRLIEVDTLWEEKIKEALPTSSTSTDSDEQEYIKIKRPTPNTIIAGN</sequence>
<evidence type="ECO:0000313" key="2">
    <source>
        <dbReference type="Proteomes" id="UP001164250"/>
    </source>
</evidence>
<reference evidence="2" key="1">
    <citation type="journal article" date="2023" name="G3 (Bethesda)">
        <title>Genome assembly and association tests identify interacting loci associated with vigor, precocity, and sex in interspecific pistachio rootstocks.</title>
        <authorList>
            <person name="Palmer W."/>
            <person name="Jacygrad E."/>
            <person name="Sagayaradj S."/>
            <person name="Cavanaugh K."/>
            <person name="Han R."/>
            <person name="Bertier L."/>
            <person name="Beede B."/>
            <person name="Kafkas S."/>
            <person name="Golino D."/>
            <person name="Preece J."/>
            <person name="Michelmore R."/>
        </authorList>
    </citation>
    <scope>NUCLEOTIDE SEQUENCE [LARGE SCALE GENOMIC DNA]</scope>
</reference>
<evidence type="ECO:0000313" key="1">
    <source>
        <dbReference type="EMBL" id="KAJ0082269.1"/>
    </source>
</evidence>
<organism evidence="1 2">
    <name type="scientific">Pistacia atlantica</name>
    <dbReference type="NCBI Taxonomy" id="434234"/>
    <lineage>
        <taxon>Eukaryota</taxon>
        <taxon>Viridiplantae</taxon>
        <taxon>Streptophyta</taxon>
        <taxon>Embryophyta</taxon>
        <taxon>Tracheophyta</taxon>
        <taxon>Spermatophyta</taxon>
        <taxon>Magnoliopsida</taxon>
        <taxon>eudicotyledons</taxon>
        <taxon>Gunneridae</taxon>
        <taxon>Pentapetalae</taxon>
        <taxon>rosids</taxon>
        <taxon>malvids</taxon>
        <taxon>Sapindales</taxon>
        <taxon>Anacardiaceae</taxon>
        <taxon>Pistacia</taxon>
    </lineage>
</organism>
<keyword evidence="2" id="KW-1185">Reference proteome</keyword>
<dbReference type="EMBL" id="CM047908">
    <property type="protein sequence ID" value="KAJ0082269.1"/>
    <property type="molecule type" value="Genomic_DNA"/>
</dbReference>
<comment type="caution">
    <text evidence="1">The sequence shown here is derived from an EMBL/GenBank/DDBJ whole genome shotgun (WGS) entry which is preliminary data.</text>
</comment>
<dbReference type="Proteomes" id="UP001164250">
    <property type="component" value="Chromosome 12"/>
</dbReference>
<proteinExistence type="predicted"/>